<keyword evidence="3" id="KW-1185">Reference proteome</keyword>
<sequence>MAYFVKGQFFYRCYSSASAGALRCGNYNHAPNTLSDDELLDEFENHRDLRNILPTALVSVTVRPLEALHRAFTKCYASQEHPEDAEDIWIAILFVPDDARIKPHSALKLAQKSRECENPAVFKHEYLFVREIPPNYVEHIVSLKEMMENGLSMDDLLDAEEKPPRTLSELKNIMRDSLIWDPYDAGRWFGGIARAFGAGAPMYTIAHKILSDCLIGHSRIDEEDQYLYFYEVDIAGNVVHSRNGFDFGSIWVVEEGIRDELDAWLGV</sequence>
<protein>
    <recommendedName>
        <fullName evidence="1">DUF7587 domain-containing protein</fullName>
    </recommendedName>
</protein>
<evidence type="ECO:0000313" key="3">
    <source>
        <dbReference type="Proteomes" id="UP001148299"/>
    </source>
</evidence>
<reference evidence="2" key="2">
    <citation type="journal article" date="2023" name="IMA Fungus">
        <title>Comparative genomic study of the Penicillium genus elucidates a diverse pangenome and 15 lateral gene transfer events.</title>
        <authorList>
            <person name="Petersen C."/>
            <person name="Sorensen T."/>
            <person name="Nielsen M.R."/>
            <person name="Sondergaard T.E."/>
            <person name="Sorensen J.L."/>
            <person name="Fitzpatrick D.A."/>
            <person name="Frisvad J.C."/>
            <person name="Nielsen K.L."/>
        </authorList>
    </citation>
    <scope>NUCLEOTIDE SEQUENCE</scope>
    <source>
        <strain evidence="2">IBT 35675</strain>
    </source>
</reference>
<comment type="caution">
    <text evidence="2">The sequence shown here is derived from an EMBL/GenBank/DDBJ whole genome shotgun (WGS) entry which is preliminary data.</text>
</comment>
<accession>A0A9W9UMR1</accession>
<evidence type="ECO:0000313" key="2">
    <source>
        <dbReference type="EMBL" id="KAJ5350637.1"/>
    </source>
</evidence>
<reference evidence="2" key="1">
    <citation type="submission" date="2022-12" db="EMBL/GenBank/DDBJ databases">
        <authorList>
            <person name="Petersen C."/>
        </authorList>
    </citation>
    <scope>NUCLEOTIDE SEQUENCE</scope>
    <source>
        <strain evidence="2">IBT 35675</strain>
    </source>
</reference>
<dbReference type="InterPro" id="IPR056009">
    <property type="entry name" value="DUF7587"/>
</dbReference>
<proteinExistence type="predicted"/>
<dbReference type="Proteomes" id="UP001148299">
    <property type="component" value="Unassembled WGS sequence"/>
</dbReference>
<evidence type="ECO:0000259" key="1">
    <source>
        <dbReference type="Pfam" id="PF24494"/>
    </source>
</evidence>
<gene>
    <name evidence="2" type="ORF">N7541_008364</name>
</gene>
<dbReference type="Pfam" id="PF24494">
    <property type="entry name" value="DUF7587"/>
    <property type="match status" value="1"/>
</dbReference>
<name>A0A9W9UMR1_PENBR</name>
<feature type="domain" description="DUF7587" evidence="1">
    <location>
        <begin position="9"/>
        <end position="145"/>
    </location>
</feature>
<dbReference type="EMBL" id="JAPZBR010000006">
    <property type="protein sequence ID" value="KAJ5350637.1"/>
    <property type="molecule type" value="Genomic_DNA"/>
</dbReference>
<organism evidence="2 3">
    <name type="scientific">Penicillium brevicompactum</name>
    <dbReference type="NCBI Taxonomy" id="5074"/>
    <lineage>
        <taxon>Eukaryota</taxon>
        <taxon>Fungi</taxon>
        <taxon>Dikarya</taxon>
        <taxon>Ascomycota</taxon>
        <taxon>Pezizomycotina</taxon>
        <taxon>Eurotiomycetes</taxon>
        <taxon>Eurotiomycetidae</taxon>
        <taxon>Eurotiales</taxon>
        <taxon>Aspergillaceae</taxon>
        <taxon>Penicillium</taxon>
    </lineage>
</organism>
<dbReference type="AlphaFoldDB" id="A0A9W9UMR1"/>